<keyword evidence="3" id="KW-1185">Reference proteome</keyword>
<name>A0ABP8WGF7_9ACTN</name>
<organism evidence="2 3">
    <name type="scientific">Nocardioides nanhaiensis</name>
    <dbReference type="NCBI Taxonomy" id="1476871"/>
    <lineage>
        <taxon>Bacteria</taxon>
        <taxon>Bacillati</taxon>
        <taxon>Actinomycetota</taxon>
        <taxon>Actinomycetes</taxon>
        <taxon>Propionibacteriales</taxon>
        <taxon>Nocardioidaceae</taxon>
        <taxon>Nocardioides</taxon>
    </lineage>
</organism>
<keyword evidence="1" id="KW-0732">Signal</keyword>
<dbReference type="EMBL" id="BAABIM010000002">
    <property type="protein sequence ID" value="GAA4687137.1"/>
    <property type="molecule type" value="Genomic_DNA"/>
</dbReference>
<accession>A0ABP8WGF7</accession>
<proteinExistence type="predicted"/>
<gene>
    <name evidence="2" type="ORF">GCM10023226_26170</name>
</gene>
<protein>
    <submittedName>
        <fullName evidence="2">Uncharacterized protein</fullName>
    </submittedName>
</protein>
<feature type="signal peptide" evidence="1">
    <location>
        <begin position="1"/>
        <end position="29"/>
    </location>
</feature>
<sequence>MNFARKVCITVAATALSVGLLGVATPAEARDSSWGCGGACKVVR</sequence>
<evidence type="ECO:0000313" key="3">
    <source>
        <dbReference type="Proteomes" id="UP001500621"/>
    </source>
</evidence>
<evidence type="ECO:0000256" key="1">
    <source>
        <dbReference type="SAM" id="SignalP"/>
    </source>
</evidence>
<dbReference type="Proteomes" id="UP001500621">
    <property type="component" value="Unassembled WGS sequence"/>
</dbReference>
<feature type="chain" id="PRO_5045475891" evidence="1">
    <location>
        <begin position="30"/>
        <end position="44"/>
    </location>
</feature>
<reference evidence="3" key="1">
    <citation type="journal article" date="2019" name="Int. J. Syst. Evol. Microbiol.">
        <title>The Global Catalogue of Microorganisms (GCM) 10K type strain sequencing project: providing services to taxonomists for standard genome sequencing and annotation.</title>
        <authorList>
            <consortium name="The Broad Institute Genomics Platform"/>
            <consortium name="The Broad Institute Genome Sequencing Center for Infectious Disease"/>
            <person name="Wu L."/>
            <person name="Ma J."/>
        </authorList>
    </citation>
    <scope>NUCLEOTIDE SEQUENCE [LARGE SCALE GENOMIC DNA]</scope>
    <source>
        <strain evidence="3">JCM 18127</strain>
    </source>
</reference>
<comment type="caution">
    <text evidence="2">The sequence shown here is derived from an EMBL/GenBank/DDBJ whole genome shotgun (WGS) entry which is preliminary data.</text>
</comment>
<evidence type="ECO:0000313" key="2">
    <source>
        <dbReference type="EMBL" id="GAA4687137.1"/>
    </source>
</evidence>
<dbReference type="RefSeq" id="WP_345266490.1">
    <property type="nucleotide sequence ID" value="NZ_BAABIM010000002.1"/>
</dbReference>